<dbReference type="EMBL" id="JAHFYH010000074">
    <property type="protein sequence ID" value="KAH0215282.1"/>
    <property type="molecule type" value="Genomic_DNA"/>
</dbReference>
<organism evidence="2 3">
    <name type="scientific">Aureobasidium melanogenum</name>
    <name type="common">Aureobasidium pullulans var. melanogenum</name>
    <dbReference type="NCBI Taxonomy" id="46634"/>
    <lineage>
        <taxon>Eukaryota</taxon>
        <taxon>Fungi</taxon>
        <taxon>Dikarya</taxon>
        <taxon>Ascomycota</taxon>
        <taxon>Pezizomycotina</taxon>
        <taxon>Dothideomycetes</taxon>
        <taxon>Dothideomycetidae</taxon>
        <taxon>Dothideales</taxon>
        <taxon>Saccotheciaceae</taxon>
        <taxon>Aureobasidium</taxon>
    </lineage>
</organism>
<evidence type="ECO:0000256" key="1">
    <source>
        <dbReference type="SAM" id="Phobius"/>
    </source>
</evidence>
<proteinExistence type="predicted"/>
<gene>
    <name evidence="2" type="ORF">KCV03_g8121</name>
</gene>
<feature type="transmembrane region" description="Helical" evidence="1">
    <location>
        <begin position="363"/>
        <end position="382"/>
    </location>
</feature>
<dbReference type="PANTHER" id="PTHR35043">
    <property type="entry name" value="TRANSCRIPTION FACTOR DOMAIN-CONTAINING PROTEIN"/>
    <property type="match status" value="1"/>
</dbReference>
<sequence length="441" mass="50712">MMSKTQNTTEPGLSSDLVGWMPETSGRGTLTLLTSCLATITLCTWIVIHPRICKRKKHRLLHKLALWLKTIFAPEFIAVEAAQEWTQARKVAKQGSVKTNGELGIVQAFYISMFGLQYRTSHGTKVIWPNQFLWLLEQGLLDWQDHKNWGLSVEAIKDKSNSDTTGKLFAASQVVWFVAQSVMRVVHDLPLSPLETMTLSYVPLFAVTYFYWWTKPRDIEMPSEVYLPEMTPEQAKVFDSLALDDQFDNEGTSEQESIWGIWALTPRLFEKEASDRAHKSKKQEQHLEERHIIHNVIPSSATKYVCLEPVEPREEQETVLAHWDPELYHSRILWPLCCLAGVSFPALHLISWNSTFPTLIETWLWRTATIASMVSMLLFMQFERLVVKWCDPWTIVKILLPSTYMVGRLVLLVGTFAALRAMDSAVYETYTTSAYWLHIVK</sequence>
<keyword evidence="1" id="KW-0472">Membrane</keyword>
<dbReference type="PANTHER" id="PTHR35043:SF7">
    <property type="entry name" value="TRANSCRIPTION FACTOR DOMAIN-CONTAINING PROTEIN"/>
    <property type="match status" value="1"/>
</dbReference>
<evidence type="ECO:0000313" key="3">
    <source>
        <dbReference type="Proteomes" id="UP000767238"/>
    </source>
</evidence>
<feature type="transmembrane region" description="Helical" evidence="1">
    <location>
        <begin position="30"/>
        <end position="48"/>
    </location>
</feature>
<dbReference type="AlphaFoldDB" id="A0A9P8GAP6"/>
<protein>
    <submittedName>
        <fullName evidence="2">Uncharacterized protein</fullName>
    </submittedName>
</protein>
<reference evidence="2" key="2">
    <citation type="submission" date="2021-08" db="EMBL/GenBank/DDBJ databases">
        <authorList>
            <person name="Gostincar C."/>
            <person name="Sun X."/>
            <person name="Song Z."/>
            <person name="Gunde-Cimerman N."/>
        </authorList>
    </citation>
    <scope>NUCLEOTIDE SEQUENCE</scope>
    <source>
        <strain evidence="2">EXF-8016</strain>
    </source>
</reference>
<name>A0A9P8GAP6_AURME</name>
<feature type="transmembrane region" description="Helical" evidence="1">
    <location>
        <begin position="394"/>
        <end position="419"/>
    </location>
</feature>
<dbReference type="Proteomes" id="UP000767238">
    <property type="component" value="Unassembled WGS sequence"/>
</dbReference>
<reference evidence="2" key="1">
    <citation type="journal article" date="2021" name="J Fungi (Basel)">
        <title>Virulence traits and population genomics of the black yeast Aureobasidium melanogenum.</title>
        <authorList>
            <person name="Cernosa A."/>
            <person name="Sun X."/>
            <person name="Gostincar C."/>
            <person name="Fang C."/>
            <person name="Gunde-Cimerman N."/>
            <person name="Song Z."/>
        </authorList>
    </citation>
    <scope>NUCLEOTIDE SEQUENCE</scope>
    <source>
        <strain evidence="2">EXF-8016</strain>
    </source>
</reference>
<accession>A0A9P8GAP6</accession>
<feature type="non-terminal residue" evidence="2">
    <location>
        <position position="441"/>
    </location>
</feature>
<feature type="transmembrane region" description="Helical" evidence="1">
    <location>
        <begin position="332"/>
        <end position="351"/>
    </location>
</feature>
<dbReference type="OrthoDB" id="3061561at2759"/>
<comment type="caution">
    <text evidence="2">The sequence shown here is derived from an EMBL/GenBank/DDBJ whole genome shotgun (WGS) entry which is preliminary data.</text>
</comment>
<keyword evidence="1" id="KW-0812">Transmembrane</keyword>
<keyword evidence="1" id="KW-1133">Transmembrane helix</keyword>
<evidence type="ECO:0000313" key="2">
    <source>
        <dbReference type="EMBL" id="KAH0215282.1"/>
    </source>
</evidence>